<dbReference type="Pfam" id="PF10123">
    <property type="entry name" value="Mu-like_Pro"/>
    <property type="match status" value="1"/>
</dbReference>
<dbReference type="EMBL" id="PEBQ01000001">
    <property type="protein sequence ID" value="PHY95569.1"/>
    <property type="molecule type" value="Genomic_DNA"/>
</dbReference>
<evidence type="ECO:0000313" key="1">
    <source>
        <dbReference type="EMBL" id="PHY95569.1"/>
    </source>
</evidence>
<dbReference type="RefSeq" id="WP_099539950.1">
    <property type="nucleotide sequence ID" value="NZ_PEBQ01000001.1"/>
</dbReference>
<dbReference type="AlphaFoldDB" id="A0A2G4RG70"/>
<accession>A0A2G4RG70</accession>
<keyword evidence="2" id="KW-1185">Reference proteome</keyword>
<reference evidence="1 2" key="1">
    <citation type="submission" date="2017-10" db="EMBL/GenBank/DDBJ databases">
        <title>Genomic analysis of the genus Acetobacter.</title>
        <authorList>
            <person name="Kim K.H."/>
            <person name="Chun B.H."/>
            <person name="Son A.R."/>
            <person name="Jeon C.O."/>
        </authorList>
    </citation>
    <scope>NUCLEOTIDE SEQUENCE [LARGE SCALE GENOMIC DNA]</scope>
    <source>
        <strain evidence="1 2">LHT 2458</strain>
    </source>
</reference>
<gene>
    <name evidence="1" type="ORF">CSR02_00035</name>
</gene>
<evidence type="ECO:0000313" key="2">
    <source>
        <dbReference type="Proteomes" id="UP000228751"/>
    </source>
</evidence>
<proteinExistence type="predicted"/>
<dbReference type="InterPro" id="IPR012106">
    <property type="entry name" value="Phage_Mu_Gp1"/>
</dbReference>
<comment type="caution">
    <text evidence="1">The sequence shown here is derived from an EMBL/GenBank/DDBJ whole genome shotgun (WGS) entry which is preliminary data.</text>
</comment>
<name>A0A2G4RG70_9PROT</name>
<dbReference type="OrthoDB" id="7306769at2"/>
<organism evidence="1 2">
    <name type="scientific">Acetobacter pomorum</name>
    <dbReference type="NCBI Taxonomy" id="65959"/>
    <lineage>
        <taxon>Bacteria</taxon>
        <taxon>Pseudomonadati</taxon>
        <taxon>Pseudomonadota</taxon>
        <taxon>Alphaproteobacteria</taxon>
        <taxon>Acetobacterales</taxon>
        <taxon>Acetobacteraceae</taxon>
        <taxon>Acetobacter</taxon>
    </lineage>
</organism>
<dbReference type="Proteomes" id="UP000228751">
    <property type="component" value="Unassembled WGS sequence"/>
</dbReference>
<sequence>MPIHSSATFIELHTEQNSVPIWIHIVPSGTFSGRDGRGPFHLKDPQGVIASSLAEGSIPVDYNHAVYQAGSKAAGAAGWIDRMENRANGIWAHVEWTSSAKKAIADREWRFISPAFMSTKTGDITRIDSVGLVNRPNLALLSLNSRQAYNNHDGMNASDIVAGMRKDIVLIRESLNQNMQKQEKHPDERNIDLEIKKNLGLTA</sequence>
<protein>
    <submittedName>
        <fullName evidence="1">Uncharacterized protein</fullName>
    </submittedName>
</protein>